<evidence type="ECO:0000313" key="1">
    <source>
        <dbReference type="EMBL" id="KAI5666871.1"/>
    </source>
</evidence>
<keyword evidence="2" id="KW-1185">Reference proteome</keyword>
<proteinExistence type="predicted"/>
<comment type="caution">
    <text evidence="1">The sequence shown here is derived from an EMBL/GenBank/DDBJ whole genome shotgun (WGS) entry which is preliminary data.</text>
</comment>
<protein>
    <submittedName>
        <fullName evidence="1">Uncharacterized protein</fullName>
    </submittedName>
</protein>
<accession>A0ACC0B2J4</accession>
<reference evidence="2" key="1">
    <citation type="journal article" date="2023" name="Nat. Plants">
        <title>Single-cell RNA sequencing provides a high-resolution roadmap for understanding the multicellular compartmentation of specialized metabolism.</title>
        <authorList>
            <person name="Sun S."/>
            <person name="Shen X."/>
            <person name="Li Y."/>
            <person name="Li Y."/>
            <person name="Wang S."/>
            <person name="Li R."/>
            <person name="Zhang H."/>
            <person name="Shen G."/>
            <person name="Guo B."/>
            <person name="Wei J."/>
            <person name="Xu J."/>
            <person name="St-Pierre B."/>
            <person name="Chen S."/>
            <person name="Sun C."/>
        </authorList>
    </citation>
    <scope>NUCLEOTIDE SEQUENCE [LARGE SCALE GENOMIC DNA]</scope>
</reference>
<gene>
    <name evidence="1" type="ORF">M9H77_16724</name>
</gene>
<sequence length="109" mass="12951">MKNLYRGFCSFNTSTENLWQSKPHKPNTERATWSLPLLIFKTFKLVLQGIFHRNQEKPIRKPMEIRKKKERTRTRKGRRAAYEGEVGKNKKRKGNPVEKRKRGRLAGLE</sequence>
<evidence type="ECO:0000313" key="2">
    <source>
        <dbReference type="Proteomes" id="UP001060085"/>
    </source>
</evidence>
<dbReference type="EMBL" id="CM044704">
    <property type="protein sequence ID" value="KAI5666871.1"/>
    <property type="molecule type" value="Genomic_DNA"/>
</dbReference>
<name>A0ACC0B2J4_CATRO</name>
<organism evidence="1 2">
    <name type="scientific">Catharanthus roseus</name>
    <name type="common">Madagascar periwinkle</name>
    <name type="synonym">Vinca rosea</name>
    <dbReference type="NCBI Taxonomy" id="4058"/>
    <lineage>
        <taxon>Eukaryota</taxon>
        <taxon>Viridiplantae</taxon>
        <taxon>Streptophyta</taxon>
        <taxon>Embryophyta</taxon>
        <taxon>Tracheophyta</taxon>
        <taxon>Spermatophyta</taxon>
        <taxon>Magnoliopsida</taxon>
        <taxon>eudicotyledons</taxon>
        <taxon>Gunneridae</taxon>
        <taxon>Pentapetalae</taxon>
        <taxon>asterids</taxon>
        <taxon>lamiids</taxon>
        <taxon>Gentianales</taxon>
        <taxon>Apocynaceae</taxon>
        <taxon>Rauvolfioideae</taxon>
        <taxon>Vinceae</taxon>
        <taxon>Catharanthinae</taxon>
        <taxon>Catharanthus</taxon>
    </lineage>
</organism>
<dbReference type="Proteomes" id="UP001060085">
    <property type="component" value="Linkage Group LG04"/>
</dbReference>